<proteinExistence type="predicted"/>
<dbReference type="InterPro" id="IPR025667">
    <property type="entry name" value="SprB_repeat"/>
</dbReference>
<dbReference type="Pfam" id="PF13573">
    <property type="entry name" value="SprB"/>
    <property type="match status" value="6"/>
</dbReference>
<evidence type="ECO:0000313" key="2">
    <source>
        <dbReference type="EMBL" id="PQJ71740.1"/>
    </source>
</evidence>
<feature type="domain" description="PKD" evidence="1">
    <location>
        <begin position="483"/>
        <end position="527"/>
    </location>
</feature>
<dbReference type="CDD" id="cd00146">
    <property type="entry name" value="PKD"/>
    <property type="match status" value="4"/>
</dbReference>
<dbReference type="SUPFAM" id="SSF49299">
    <property type="entry name" value="PKD domain"/>
    <property type="match status" value="6"/>
</dbReference>
<protein>
    <recommendedName>
        <fullName evidence="1">PKD domain-containing protein</fullName>
    </recommendedName>
</protein>
<name>A0A2P6CA29_9FLAO</name>
<dbReference type="InterPro" id="IPR045828">
    <property type="entry name" value="PKD_Bacteroidetes"/>
</dbReference>
<accession>A0A2P6CA29</accession>
<feature type="domain" description="PKD" evidence="1">
    <location>
        <begin position="176"/>
        <end position="212"/>
    </location>
</feature>
<organism evidence="2 3">
    <name type="scientific">Polaribacter butkevichii</name>
    <dbReference type="NCBI Taxonomy" id="218490"/>
    <lineage>
        <taxon>Bacteria</taxon>
        <taxon>Pseudomonadati</taxon>
        <taxon>Bacteroidota</taxon>
        <taxon>Flavobacteriia</taxon>
        <taxon>Flavobacteriales</taxon>
        <taxon>Flavobacteriaceae</taxon>
    </lineage>
</organism>
<feature type="domain" description="PKD" evidence="1">
    <location>
        <begin position="561"/>
        <end position="615"/>
    </location>
</feature>
<dbReference type="InterPro" id="IPR043504">
    <property type="entry name" value="Peptidase_S1_PA_chymotrypsin"/>
</dbReference>
<dbReference type="PROSITE" id="PS50093">
    <property type="entry name" value="PKD"/>
    <property type="match status" value="6"/>
</dbReference>
<dbReference type="Gene3D" id="2.60.40.10">
    <property type="entry name" value="Immunoglobulins"/>
    <property type="match status" value="7"/>
</dbReference>
<sequence length="1648" mass="176160">MICGVLLNTYADLSNTKLVDFLANVPATVYGSTKNTIKPTVAPTVSFTFTNNNACSGEEIQFTSDVSGATGDLTYSWDFGDGITSDEENPIHIFEALGCAITLREFEVKLTVTDDTGIFESTPQKVSVIEKPGVEFIDLALNNFNNCGNTSSTSAEYKITVDKINADACITNISIDWGDGTSGVPNATFPITHTYTKVGGYQMKITTTGTNGCLNEKIYQVSNASNPGGGFESPGSTSNLCAPTAELEFGITNWGENSDDTEYIVDFGDGTVETFTHNTLKNSPSYNPTNPENSTTYPVTHAYTTGSCSLPDGKFTAVLTVKNACDSTDFSISNISVLETSEAKFDADELGCVDTSISFKNTTIVGDGIGCSSTANFSWDFGDGTPIVNRTSKTNVPHTYTSPGKYMVTLKVTSTCGSNEYEKEICIIPKMTPLFIVDNEEGCIPLKISATNKTDTSNVCNVLPTYLWTVNYVADNCGITADWEFLNGTNETSENPQFNFKTPGKYTLTQEITTTCGKEKATKIIDVKKPPTVNINDIADICVNTTIAPTATIENCTSDASEITYNWTFTGGSPASATSLIPGDITYATPGVYTVTLKINSACGTVTAINKTFEVYEIPVITNTVLTQEICSTQTSSEITLMADDPRTTFSWSAIASNSNISGFTASGTSNKIPAEKLTNSGNSAGTVTYTAVPKLGPCEGTPVNFTVTVNPSQEITTQPTSYAICLGDAPTNLEVNYNNGAGNIQWYSNTSNTTTGGNIINGATSKLYIPTVTNTGIIYYYAKITFPPGICSSTLTTNIASVTVNETPAIADAEISISSGDTFNFDPSIITSNTVPTNTKYTWSTPTFSPSGAITGASAANTPQDKISQTLNNTITANVTVTYTITPINTATCTGIPFTLKVIITSNISSNPIITDNTCFESNDGKIEVTISGGVPFTTGNAYNISWTGPNGFTANTTTITNLKAGDYTLIVEDQYGTSDPKTYTVKQPEAIKITTDLEKNISCFNGNDGTINVSVSGGTAPYTYNWTTTDGSGIVLNSEDQNTLTAGTYNLEIIDVNNCTTSTSFTLSQPIKGLEIADSKQDIASCFGDSTGAIDINITGGTAPYSYNWTTTDGSGLVANAEDQNNLTSGTYNVTVTDNLGCSTNESFTINELSTEIMIAVTKTDIDPCMGVNYGEITVNPSGGQPPYSISWNHLANGFSLSNLDAGTYIATITDANNCTKEETIIITQPNFNANATVTNPICNGDKGAISLNINGGIAPITVTWDDDATAGIQRNNLSGGTYTVHITDNNPANCPIQRTFTIIDPPAIAISSTVIDDTDCNLIGMGSIDLDVAGGVAPYTFLWSNGETTEDVTNLSAGDYSVEITDTNGCSTTEYFNIFRQTPLSINFEETVTPDCDLKTVSQTTTAKVTGGFLPYTYTWSDGSVSALENSIMTTDQNGSYTLTITDAKGCTESKSVLIDLPSIGNIDFNYNSFTLNEYNLLSMQDPIQFTNLSTGNYTNLSWDFGDGSPIVRDENPIHTYDKVGTFTVTLKADFEPGCTVIQERVLNITKGYLLVNPTAFTPNNDGYNETIRPSYRGLIEIEMTIYNTWGIAIYYEKDINLELKGWDGTVKGKLAENGNYIMLVKGLTFYNTEITSSTPITLIK</sequence>
<dbReference type="Gene3D" id="2.40.10.10">
    <property type="entry name" value="Trypsin-like serine proteases"/>
    <property type="match status" value="1"/>
</dbReference>
<dbReference type="InterPro" id="IPR035986">
    <property type="entry name" value="PKD_dom_sf"/>
</dbReference>
<dbReference type="Pfam" id="PF19406">
    <property type="entry name" value="PKD_5"/>
    <property type="match status" value="2"/>
</dbReference>
<feature type="domain" description="PKD" evidence="1">
    <location>
        <begin position="1491"/>
        <end position="1536"/>
    </location>
</feature>
<dbReference type="InterPro" id="IPR013783">
    <property type="entry name" value="Ig-like_fold"/>
</dbReference>
<evidence type="ECO:0000313" key="3">
    <source>
        <dbReference type="Proteomes" id="UP000247345"/>
    </source>
</evidence>
<reference evidence="2 3" key="1">
    <citation type="submission" date="2016-12" db="EMBL/GenBank/DDBJ databases">
        <title>Trade-off between light-utilization and light-protection in marine flavobacteria.</title>
        <authorList>
            <person name="Kumagai Y."/>
            <person name="Yoshizawa S."/>
            <person name="Kogure K."/>
            <person name="Iwasaki W."/>
        </authorList>
    </citation>
    <scope>NUCLEOTIDE SEQUENCE [LARGE SCALE GENOMIC DNA]</scope>
    <source>
        <strain evidence="2 3">KCTC 12100</strain>
    </source>
</reference>
<feature type="domain" description="PKD" evidence="1">
    <location>
        <begin position="43"/>
        <end position="98"/>
    </location>
</feature>
<gene>
    <name evidence="2" type="ORF">BTO14_00070</name>
</gene>
<dbReference type="SMART" id="SM00089">
    <property type="entry name" value="PKD"/>
    <property type="match status" value="5"/>
</dbReference>
<dbReference type="Pfam" id="PF18911">
    <property type="entry name" value="PKD_4"/>
    <property type="match status" value="4"/>
</dbReference>
<dbReference type="InterPro" id="IPR022409">
    <property type="entry name" value="PKD/Chitinase_dom"/>
</dbReference>
<keyword evidence="3" id="KW-1185">Reference proteome</keyword>
<dbReference type="Proteomes" id="UP000247345">
    <property type="component" value="Unassembled WGS sequence"/>
</dbReference>
<dbReference type="EMBL" id="MSCK01000001">
    <property type="protein sequence ID" value="PQJ71740.1"/>
    <property type="molecule type" value="Genomic_DNA"/>
</dbReference>
<feature type="domain" description="PKD" evidence="1">
    <location>
        <begin position="373"/>
        <end position="427"/>
    </location>
</feature>
<comment type="caution">
    <text evidence="2">The sequence shown here is derived from an EMBL/GenBank/DDBJ whole genome shotgun (WGS) entry which is preliminary data.</text>
</comment>
<evidence type="ECO:0000259" key="1">
    <source>
        <dbReference type="PROSITE" id="PS50093"/>
    </source>
</evidence>
<dbReference type="InterPro" id="IPR000601">
    <property type="entry name" value="PKD_dom"/>
</dbReference>
<dbReference type="Pfam" id="PF13585">
    <property type="entry name" value="CHU_C"/>
    <property type="match status" value="1"/>
</dbReference>
<dbReference type="Gene3D" id="2.60.40.740">
    <property type="match status" value="3"/>
</dbReference>